<evidence type="ECO:0000313" key="1">
    <source>
        <dbReference type="EMBL" id="GAI41188.1"/>
    </source>
</evidence>
<accession>X1NC32</accession>
<reference evidence="1" key="1">
    <citation type="journal article" date="2014" name="Front. Microbiol.">
        <title>High frequency of phylogenetically diverse reductive dehalogenase-homologous genes in deep subseafloor sedimentary metagenomes.</title>
        <authorList>
            <person name="Kawai M."/>
            <person name="Futagami T."/>
            <person name="Toyoda A."/>
            <person name="Takaki Y."/>
            <person name="Nishi S."/>
            <person name="Hori S."/>
            <person name="Arai W."/>
            <person name="Tsubouchi T."/>
            <person name="Morono Y."/>
            <person name="Uchiyama I."/>
            <person name="Ito T."/>
            <person name="Fujiyama A."/>
            <person name="Inagaki F."/>
            <person name="Takami H."/>
        </authorList>
    </citation>
    <scope>NUCLEOTIDE SEQUENCE</scope>
    <source>
        <strain evidence="1">Expedition CK06-06</strain>
    </source>
</reference>
<comment type="caution">
    <text evidence="1">The sequence shown here is derived from an EMBL/GenBank/DDBJ whole genome shotgun (WGS) entry which is preliminary data.</text>
</comment>
<protein>
    <submittedName>
        <fullName evidence="1">Uncharacterized protein</fullName>
    </submittedName>
</protein>
<name>X1NC32_9ZZZZ</name>
<dbReference type="EMBL" id="BARV01031749">
    <property type="protein sequence ID" value="GAI41188.1"/>
    <property type="molecule type" value="Genomic_DNA"/>
</dbReference>
<sequence length="73" mass="8305">ESRVKGKLMVNPKKFRQYKTAKEIWETGTGVRPVAEKLGINYGLATRLIKTDIKKLKKRMGPFLITTEKNKGA</sequence>
<organism evidence="1">
    <name type="scientific">marine sediment metagenome</name>
    <dbReference type="NCBI Taxonomy" id="412755"/>
    <lineage>
        <taxon>unclassified sequences</taxon>
        <taxon>metagenomes</taxon>
        <taxon>ecological metagenomes</taxon>
    </lineage>
</organism>
<dbReference type="AlphaFoldDB" id="X1NC32"/>
<proteinExistence type="predicted"/>
<gene>
    <name evidence="1" type="ORF">S06H3_50186</name>
</gene>
<feature type="non-terminal residue" evidence="1">
    <location>
        <position position="1"/>
    </location>
</feature>